<proteinExistence type="predicted"/>
<dbReference type="PANTHER" id="PTHR46796:SF7">
    <property type="entry name" value="ARAC FAMILY TRANSCRIPTIONAL REGULATOR"/>
    <property type="match status" value="1"/>
</dbReference>
<feature type="domain" description="HTH araC/xylS-type" evidence="4">
    <location>
        <begin position="206"/>
        <end position="304"/>
    </location>
</feature>
<protein>
    <recommendedName>
        <fullName evidence="4">HTH araC/xylS-type domain-containing protein</fullName>
    </recommendedName>
</protein>
<sequence length="306" mass="34129">MTETTVQSTKTTEAVDKLLGELAFGSSLYFESGFCNSWNMLTEKSDKAGLHLITQGHIWFAMPGQLETQFKMEAGDALFLSHGFRHWLSDERVQAEQAGSDMTQVCIPEHLEQGLVCYDVDVRSSLTKTLFELMPDYIHLPASKQSDQLAQLIAIVQDEAARQQPGYSVAVSRLSDVIVLHLIRQVLTDESIASGLLNALRDDVLRKVLVAMMGDLTQEWTVDAMAATAFLSRSAFAERCHKVLGMSPKHVIDTLRLQHARHLLIHTQDTIDKIAESVGYQSATAFIRFFKQRAGCAPGEYRQLQA</sequence>
<comment type="caution">
    <text evidence="5">The sequence shown here is derived from an EMBL/GenBank/DDBJ whole genome shotgun (WGS) entry which is preliminary data.</text>
</comment>
<organism evidence="5 6">
    <name type="scientific">Aliidiomarina minuta</name>
    <dbReference type="NCBI Taxonomy" id="880057"/>
    <lineage>
        <taxon>Bacteria</taxon>
        <taxon>Pseudomonadati</taxon>
        <taxon>Pseudomonadota</taxon>
        <taxon>Gammaproteobacteria</taxon>
        <taxon>Alteromonadales</taxon>
        <taxon>Idiomarinaceae</taxon>
        <taxon>Aliidiomarina</taxon>
    </lineage>
</organism>
<keyword evidence="2" id="KW-0238">DNA-binding</keyword>
<dbReference type="RefSeq" id="WP_126804656.1">
    <property type="nucleotide sequence ID" value="NZ_PIPL01000004.1"/>
</dbReference>
<dbReference type="Proteomes" id="UP000288293">
    <property type="component" value="Unassembled WGS sequence"/>
</dbReference>
<dbReference type="InterPro" id="IPR050204">
    <property type="entry name" value="AraC_XylS_family_regulators"/>
</dbReference>
<dbReference type="Gene3D" id="1.10.10.60">
    <property type="entry name" value="Homeodomain-like"/>
    <property type="match status" value="2"/>
</dbReference>
<dbReference type="PROSITE" id="PS01124">
    <property type="entry name" value="HTH_ARAC_FAMILY_2"/>
    <property type="match status" value="1"/>
</dbReference>
<keyword evidence="1" id="KW-0805">Transcription regulation</keyword>
<gene>
    <name evidence="5" type="ORF">CWE09_13885</name>
</gene>
<dbReference type="GO" id="GO:0003700">
    <property type="term" value="F:DNA-binding transcription factor activity"/>
    <property type="evidence" value="ECO:0007669"/>
    <property type="project" value="InterPro"/>
</dbReference>
<dbReference type="InterPro" id="IPR018062">
    <property type="entry name" value="HTH_AraC-typ_CS"/>
</dbReference>
<dbReference type="InterPro" id="IPR009057">
    <property type="entry name" value="Homeodomain-like_sf"/>
</dbReference>
<evidence type="ECO:0000313" key="6">
    <source>
        <dbReference type="Proteomes" id="UP000288293"/>
    </source>
</evidence>
<dbReference type="InterPro" id="IPR018060">
    <property type="entry name" value="HTH_AraC"/>
</dbReference>
<evidence type="ECO:0000259" key="4">
    <source>
        <dbReference type="PROSITE" id="PS01124"/>
    </source>
</evidence>
<dbReference type="OrthoDB" id="9783876at2"/>
<dbReference type="AlphaFoldDB" id="A0A432W1M3"/>
<evidence type="ECO:0000256" key="3">
    <source>
        <dbReference type="ARBA" id="ARBA00023163"/>
    </source>
</evidence>
<dbReference type="InterPro" id="IPR032783">
    <property type="entry name" value="AraC_lig"/>
</dbReference>
<name>A0A432W1M3_9GAMM</name>
<dbReference type="GO" id="GO:0043565">
    <property type="term" value="F:sequence-specific DNA binding"/>
    <property type="evidence" value="ECO:0007669"/>
    <property type="project" value="InterPro"/>
</dbReference>
<reference evidence="5 6" key="1">
    <citation type="journal article" date="2011" name="Front. Microbiol.">
        <title>Genomic signatures of strain selection and enhancement in Bacillus atrophaeus var. globigii, a historical biowarfare simulant.</title>
        <authorList>
            <person name="Gibbons H.S."/>
            <person name="Broomall S.M."/>
            <person name="McNew L.A."/>
            <person name="Daligault H."/>
            <person name="Chapman C."/>
            <person name="Bruce D."/>
            <person name="Karavis M."/>
            <person name="Krepps M."/>
            <person name="McGregor P.A."/>
            <person name="Hong C."/>
            <person name="Park K.H."/>
            <person name="Akmal A."/>
            <person name="Feldman A."/>
            <person name="Lin J.S."/>
            <person name="Chang W.E."/>
            <person name="Higgs B.W."/>
            <person name="Demirev P."/>
            <person name="Lindquist J."/>
            <person name="Liem A."/>
            <person name="Fochler E."/>
            <person name="Read T.D."/>
            <person name="Tapia R."/>
            <person name="Johnson S."/>
            <person name="Bishop-Lilly K.A."/>
            <person name="Detter C."/>
            <person name="Han C."/>
            <person name="Sozhamannan S."/>
            <person name="Rosenzweig C.N."/>
            <person name="Skowronski E.W."/>
        </authorList>
    </citation>
    <scope>NUCLEOTIDE SEQUENCE [LARGE SCALE GENOMIC DNA]</scope>
    <source>
        <strain evidence="5 6">MLST1</strain>
    </source>
</reference>
<keyword evidence="3" id="KW-0804">Transcription</keyword>
<evidence type="ECO:0000256" key="2">
    <source>
        <dbReference type="ARBA" id="ARBA00023125"/>
    </source>
</evidence>
<dbReference type="SMART" id="SM00342">
    <property type="entry name" value="HTH_ARAC"/>
    <property type="match status" value="1"/>
</dbReference>
<dbReference type="PROSITE" id="PS00041">
    <property type="entry name" value="HTH_ARAC_FAMILY_1"/>
    <property type="match status" value="1"/>
</dbReference>
<dbReference type="SUPFAM" id="SSF46689">
    <property type="entry name" value="Homeodomain-like"/>
    <property type="match status" value="1"/>
</dbReference>
<keyword evidence="6" id="KW-1185">Reference proteome</keyword>
<evidence type="ECO:0000313" key="5">
    <source>
        <dbReference type="EMBL" id="RUO23016.1"/>
    </source>
</evidence>
<dbReference type="EMBL" id="PIPL01000004">
    <property type="protein sequence ID" value="RUO23016.1"/>
    <property type="molecule type" value="Genomic_DNA"/>
</dbReference>
<dbReference type="PRINTS" id="PR00032">
    <property type="entry name" value="HTHARAC"/>
</dbReference>
<dbReference type="InterPro" id="IPR020449">
    <property type="entry name" value="Tscrpt_reg_AraC-type_HTH"/>
</dbReference>
<accession>A0A432W1M3</accession>
<evidence type="ECO:0000256" key="1">
    <source>
        <dbReference type="ARBA" id="ARBA00023015"/>
    </source>
</evidence>
<dbReference type="Pfam" id="PF12852">
    <property type="entry name" value="Cupin_6"/>
    <property type="match status" value="1"/>
</dbReference>
<dbReference type="Pfam" id="PF12833">
    <property type="entry name" value="HTH_18"/>
    <property type="match status" value="1"/>
</dbReference>
<dbReference type="PANTHER" id="PTHR46796">
    <property type="entry name" value="HTH-TYPE TRANSCRIPTIONAL ACTIVATOR RHAS-RELATED"/>
    <property type="match status" value="1"/>
</dbReference>